<accession>A0A0H2XEQ5</accession>
<dbReference type="CDD" id="cd06261">
    <property type="entry name" value="TM_PBP2"/>
    <property type="match status" value="1"/>
</dbReference>
<keyword evidence="7" id="KW-0921">Nickel transport</keyword>
<dbReference type="GO" id="GO:0015675">
    <property type="term" value="P:nickel cation transport"/>
    <property type="evidence" value="ECO:0007669"/>
    <property type="project" value="UniProtKB-KW"/>
</dbReference>
<feature type="transmembrane region" description="Helical" evidence="9">
    <location>
        <begin position="64"/>
        <end position="85"/>
    </location>
</feature>
<dbReference type="RefSeq" id="WP_001797475.1">
    <property type="nucleotide sequence ID" value="NZ_CP027476.1"/>
</dbReference>
<dbReference type="PROSITE" id="PS50928">
    <property type="entry name" value="ABC_TM1"/>
    <property type="match status" value="1"/>
</dbReference>
<dbReference type="SMR" id="A0A0H2XEQ5"/>
<evidence type="ECO:0000256" key="8">
    <source>
        <dbReference type="ARBA" id="ARBA00023136"/>
    </source>
</evidence>
<keyword evidence="8 9" id="KW-0472">Membrane</keyword>
<keyword evidence="5 9" id="KW-0812">Transmembrane</keyword>
<evidence type="ECO:0000256" key="4">
    <source>
        <dbReference type="ARBA" id="ARBA00022596"/>
    </source>
</evidence>
<evidence type="ECO:0000256" key="6">
    <source>
        <dbReference type="ARBA" id="ARBA00022989"/>
    </source>
</evidence>
<feature type="transmembrane region" description="Helical" evidence="9">
    <location>
        <begin position="310"/>
        <end position="334"/>
    </location>
</feature>
<evidence type="ECO:0000256" key="5">
    <source>
        <dbReference type="ARBA" id="ARBA00022692"/>
    </source>
</evidence>
<evidence type="ECO:0000313" key="10">
    <source>
        <dbReference type="EMBL" id="ABD21022.1"/>
    </source>
</evidence>
<dbReference type="AlphaFoldDB" id="A0A0H2XEQ5"/>
<dbReference type="HOGENOM" id="CLU_036879_2_0_9"/>
<evidence type="ECO:0000313" key="11">
    <source>
        <dbReference type="Proteomes" id="UP000001939"/>
    </source>
</evidence>
<proteinExistence type="inferred from homology"/>
<dbReference type="Pfam" id="PF00528">
    <property type="entry name" value="BPD_transp_1"/>
    <property type="match status" value="1"/>
</dbReference>
<comment type="similarity">
    <text evidence="9">Belongs to the binding-protein-dependent transport system permease family.</text>
</comment>
<feature type="transmembrane region" description="Helical" evidence="9">
    <location>
        <begin position="354"/>
        <end position="373"/>
    </location>
</feature>
<dbReference type="PANTHER" id="PTHR30465:SF0">
    <property type="entry name" value="OLIGOPEPTIDE TRANSPORT SYSTEM PERMEASE PROTEIN APPB"/>
    <property type="match status" value="1"/>
</dbReference>
<dbReference type="EMBL" id="CP000255">
    <property type="protein sequence ID" value="ABD21022.1"/>
    <property type="molecule type" value="Genomic_DNA"/>
</dbReference>
<keyword evidence="2 9" id="KW-0813">Transport</keyword>
<feature type="transmembrane region" description="Helical" evidence="9">
    <location>
        <begin position="275"/>
        <end position="298"/>
    </location>
</feature>
<dbReference type="Pfam" id="PF19300">
    <property type="entry name" value="BPD_transp_1_N"/>
    <property type="match status" value="1"/>
</dbReference>
<name>A0A0H2XEQ5_STAA3</name>
<dbReference type="PANTHER" id="PTHR30465">
    <property type="entry name" value="INNER MEMBRANE ABC TRANSPORTER"/>
    <property type="match status" value="1"/>
</dbReference>
<evidence type="ECO:0000256" key="3">
    <source>
        <dbReference type="ARBA" id="ARBA00022475"/>
    </source>
</evidence>
<gene>
    <name evidence="10" type="ordered locus">SAUSA300_0201</name>
</gene>
<sequence length="492" mass="55576">MNCTFRLLTSNKFDMMLCLPIHKCVNLFYTFVYHSNLLKIILQGVIIIITYLESFKSLYHKAFYKFVLSVLSLPIFLYAVIKFFFSAKRKNFYANNSEISEIEQALHQKYKYLSQQKSSTQIHKEALKIFKAQSSNTSSKNIEQAHFSTYFENVLFHKFIMIKVILALPMFILLTFYLQPLVRYIFERIVMAVIVIIGVIVSVFTILYFSPLDAAYSILGQNATKAQIHQFNVLHHLNEPYFIQLWDTIKGVFTFDLGTTYKGNEVVTKAVGERIPITIIVAVLALMVALIIAIPIGIISAMKRNSWLDITLMIIALIGLSIPSFWQGLLFILAFSLKLDILPPSYMPEHPISLILPVLVIGTSIAASITRMTRSSVLEVMRSDYVLTAYAKGLSTTQVVIKHILKNAIIPIVTLVGLLVAELLGGSAVTEQVFNINGIGRYIVQKQLIPDIPAVMGGVVYISIVISLANLIIDIFYALIDPKLRSEINERK</sequence>
<dbReference type="InterPro" id="IPR045621">
    <property type="entry name" value="BPD_transp_1_N"/>
</dbReference>
<dbReference type="InterPro" id="IPR000515">
    <property type="entry name" value="MetI-like"/>
</dbReference>
<keyword evidence="7" id="KW-0406">Ion transport</keyword>
<feature type="transmembrane region" description="Helical" evidence="9">
    <location>
        <begin position="155"/>
        <end position="177"/>
    </location>
</feature>
<dbReference type="Gene3D" id="1.10.3720.10">
    <property type="entry name" value="MetI-like"/>
    <property type="match status" value="1"/>
</dbReference>
<dbReference type="Proteomes" id="UP000001939">
    <property type="component" value="Chromosome"/>
</dbReference>
<evidence type="ECO:0000256" key="2">
    <source>
        <dbReference type="ARBA" id="ARBA00022448"/>
    </source>
</evidence>
<feature type="transmembrane region" description="Helical" evidence="9">
    <location>
        <begin position="189"/>
        <end position="209"/>
    </location>
</feature>
<dbReference type="KEGG" id="saa:SAUSA300_0201"/>
<dbReference type="GO" id="GO:0005886">
    <property type="term" value="C:plasma membrane"/>
    <property type="evidence" value="ECO:0007669"/>
    <property type="project" value="UniProtKB-SubCell"/>
</dbReference>
<organism evidence="10 11">
    <name type="scientific">Staphylococcus aureus (strain USA300)</name>
    <dbReference type="NCBI Taxonomy" id="367830"/>
    <lineage>
        <taxon>Bacteria</taxon>
        <taxon>Bacillati</taxon>
        <taxon>Bacillota</taxon>
        <taxon>Bacilli</taxon>
        <taxon>Bacillales</taxon>
        <taxon>Staphylococcaceae</taxon>
        <taxon>Staphylococcus</taxon>
    </lineage>
</organism>
<feature type="transmembrane region" description="Helical" evidence="9">
    <location>
        <begin position="31"/>
        <end position="52"/>
    </location>
</feature>
<dbReference type="InterPro" id="IPR035906">
    <property type="entry name" value="MetI-like_sf"/>
</dbReference>
<protein>
    <submittedName>
        <fullName evidence="10">Peptide ABC transporter, permease protein</fullName>
    </submittedName>
</protein>
<feature type="transmembrane region" description="Helical" evidence="9">
    <location>
        <begin position="408"/>
        <end position="429"/>
    </location>
</feature>
<keyword evidence="4" id="KW-0533">Nickel</keyword>
<comment type="subcellular location">
    <subcellularLocation>
        <location evidence="1 9">Cell membrane</location>
        <topology evidence="1 9">Multi-pass membrane protein</topology>
    </subcellularLocation>
</comment>
<dbReference type="SUPFAM" id="SSF161098">
    <property type="entry name" value="MetI-like"/>
    <property type="match status" value="1"/>
</dbReference>
<keyword evidence="6 9" id="KW-1133">Transmembrane helix</keyword>
<evidence type="ECO:0000256" key="7">
    <source>
        <dbReference type="ARBA" id="ARBA00023112"/>
    </source>
</evidence>
<dbReference type="GO" id="GO:0055085">
    <property type="term" value="P:transmembrane transport"/>
    <property type="evidence" value="ECO:0007669"/>
    <property type="project" value="InterPro"/>
</dbReference>
<feature type="transmembrane region" description="Helical" evidence="9">
    <location>
        <begin position="458"/>
        <end position="480"/>
    </location>
</feature>
<evidence type="ECO:0000256" key="9">
    <source>
        <dbReference type="RuleBase" id="RU363032"/>
    </source>
</evidence>
<keyword evidence="3" id="KW-1003">Cell membrane</keyword>
<reference evidence="10 11" key="1">
    <citation type="journal article" date="2006" name="Lancet">
        <title>Complete genome sequence of USA300, an epidemic clone of community-acquired meticillin-resistant Staphylococcus aureus.</title>
        <authorList>
            <person name="Diep B.A."/>
            <person name="Gill S.R."/>
            <person name="Chang R.F."/>
            <person name="Phan T.H."/>
            <person name="Chen J.H."/>
            <person name="Davidson M.G."/>
            <person name="Lin F."/>
            <person name="Lin J."/>
            <person name="Carleton H.A."/>
            <person name="Mongodin E.F."/>
            <person name="Sensabaugh G.F."/>
            <person name="Perdreau-Remington F."/>
        </authorList>
    </citation>
    <scope>NUCLEOTIDE SEQUENCE [LARGE SCALE GENOMIC DNA]</scope>
    <source>
        <strain evidence="11">USA300</strain>
    </source>
</reference>
<evidence type="ECO:0000256" key="1">
    <source>
        <dbReference type="ARBA" id="ARBA00004651"/>
    </source>
</evidence>